<evidence type="ECO:0000256" key="1">
    <source>
        <dbReference type="ARBA" id="ARBA00022491"/>
    </source>
</evidence>
<organism evidence="6 7">
    <name type="scientific">Vibrio hepatarius</name>
    <dbReference type="NCBI Taxonomy" id="171383"/>
    <lineage>
        <taxon>Bacteria</taxon>
        <taxon>Pseudomonadati</taxon>
        <taxon>Pseudomonadota</taxon>
        <taxon>Gammaproteobacteria</taxon>
        <taxon>Vibrionales</taxon>
        <taxon>Vibrionaceae</taxon>
        <taxon>Vibrio</taxon>
        <taxon>Vibrio oreintalis group</taxon>
    </lineage>
</organism>
<dbReference type="SUPFAM" id="SSF51182">
    <property type="entry name" value="RmlC-like cupins"/>
    <property type="match status" value="1"/>
</dbReference>
<dbReference type="Pfam" id="PF12833">
    <property type="entry name" value="HTH_18"/>
    <property type="match status" value="1"/>
</dbReference>
<name>A0A0M0HWG7_9VIBR</name>
<evidence type="ECO:0000256" key="4">
    <source>
        <dbReference type="ARBA" id="ARBA00023163"/>
    </source>
</evidence>
<dbReference type="PANTHER" id="PTHR11019:SF159">
    <property type="entry name" value="TRANSCRIPTIONAL REGULATOR-RELATED"/>
    <property type="match status" value="1"/>
</dbReference>
<dbReference type="PRINTS" id="PR00032">
    <property type="entry name" value="HTHARAC"/>
</dbReference>
<proteinExistence type="predicted"/>
<keyword evidence="4" id="KW-0804">Transcription</keyword>
<feature type="domain" description="HTH araC/xylS-type" evidence="5">
    <location>
        <begin position="171"/>
        <end position="268"/>
    </location>
</feature>
<dbReference type="PROSITE" id="PS01124">
    <property type="entry name" value="HTH_ARAC_FAMILY_2"/>
    <property type="match status" value="1"/>
</dbReference>
<dbReference type="AlphaFoldDB" id="A0A0M0HWG7"/>
<protein>
    <submittedName>
        <fullName evidence="6">AraC family transcriptional regulator</fullName>
    </submittedName>
</protein>
<keyword evidence="2" id="KW-0805">Transcription regulation</keyword>
<comment type="caution">
    <text evidence="6">The sequence shown here is derived from an EMBL/GenBank/DDBJ whole genome shotgun (WGS) entry which is preliminary data.</text>
</comment>
<dbReference type="PANTHER" id="PTHR11019">
    <property type="entry name" value="HTH-TYPE TRANSCRIPTIONAL REGULATOR NIMR"/>
    <property type="match status" value="1"/>
</dbReference>
<dbReference type="SUPFAM" id="SSF46689">
    <property type="entry name" value="Homeodomain-like"/>
    <property type="match status" value="1"/>
</dbReference>
<keyword evidence="1" id="KW-0678">Repressor</keyword>
<dbReference type="STRING" id="171383.AKJ31_18195"/>
<evidence type="ECO:0000256" key="2">
    <source>
        <dbReference type="ARBA" id="ARBA00023015"/>
    </source>
</evidence>
<accession>A0A0M0HWG7</accession>
<dbReference type="Gene3D" id="1.10.10.60">
    <property type="entry name" value="Homeodomain-like"/>
    <property type="match status" value="1"/>
</dbReference>
<dbReference type="PATRIC" id="fig|171383.3.peg.3719"/>
<dbReference type="InterPro" id="IPR011051">
    <property type="entry name" value="RmlC_Cupin_sf"/>
</dbReference>
<dbReference type="FunFam" id="1.10.10.60:FF:000132">
    <property type="entry name" value="AraC family transcriptional regulator"/>
    <property type="match status" value="1"/>
</dbReference>
<dbReference type="CDD" id="cd06124">
    <property type="entry name" value="cupin_NimR-like_N"/>
    <property type="match status" value="1"/>
</dbReference>
<keyword evidence="7" id="KW-1185">Reference proteome</keyword>
<evidence type="ECO:0000259" key="5">
    <source>
        <dbReference type="PROSITE" id="PS01124"/>
    </source>
</evidence>
<reference evidence="7" key="1">
    <citation type="submission" date="2015-08" db="EMBL/GenBank/DDBJ databases">
        <title>Vibrio galatheae sp. nov., a novel member of the Vibrionaceae family isolated from the Solomon Islands.</title>
        <authorList>
            <person name="Giubergia S."/>
            <person name="Machado H."/>
            <person name="Mateiu R.V."/>
            <person name="Gram L."/>
        </authorList>
    </citation>
    <scope>NUCLEOTIDE SEQUENCE [LARGE SCALE GENOMIC DNA]</scope>
    <source>
        <strain evidence="7">DSM 19134</strain>
    </source>
</reference>
<dbReference type="InterPro" id="IPR009057">
    <property type="entry name" value="Homeodomain-like_sf"/>
</dbReference>
<evidence type="ECO:0000313" key="7">
    <source>
        <dbReference type="Proteomes" id="UP000037530"/>
    </source>
</evidence>
<sequence>MLKHAENTTNCDYSEWENGAALIVKEWQHERSDFSHLDQRPHNWHKHYRGQLLCIDEGLIQVKTDEGTWILPPHRAGWIPPSAMHSVYFCGSLKGRSLLFTPESCNQFPTKPCVIEMSDVLKVLSNRASTWSKTEEISAQHSRVLAVISDEICTSPHESLYFPLPKDPRLQKVTQAILVDPNSKNSVEHWARIGAISSRTLRRLIRNELNMSFNEWRQQILLIHALEMMARGESIGDVAYALGYSTPSNFIAMFRRVYGESPTRYFSNRGI</sequence>
<gene>
    <name evidence="6" type="ORF">AKJ31_18195</name>
</gene>
<dbReference type="InterPro" id="IPR018060">
    <property type="entry name" value="HTH_AraC"/>
</dbReference>
<dbReference type="GO" id="GO:0003700">
    <property type="term" value="F:DNA-binding transcription factor activity"/>
    <property type="evidence" value="ECO:0007669"/>
    <property type="project" value="InterPro"/>
</dbReference>
<dbReference type="SMART" id="SM00342">
    <property type="entry name" value="HTH_ARAC"/>
    <property type="match status" value="1"/>
</dbReference>
<dbReference type="RefSeq" id="WP_053410496.1">
    <property type="nucleotide sequence ID" value="NZ_DAIPHI010000032.1"/>
</dbReference>
<dbReference type="OrthoDB" id="5949386at2"/>
<dbReference type="EMBL" id="LHPI01000019">
    <property type="protein sequence ID" value="KOO06420.1"/>
    <property type="molecule type" value="Genomic_DNA"/>
</dbReference>
<dbReference type="Proteomes" id="UP000037530">
    <property type="component" value="Unassembled WGS sequence"/>
</dbReference>
<dbReference type="InterPro" id="IPR020449">
    <property type="entry name" value="Tscrpt_reg_AraC-type_HTH"/>
</dbReference>
<keyword evidence="3" id="KW-0238">DNA-binding</keyword>
<evidence type="ECO:0000256" key="3">
    <source>
        <dbReference type="ARBA" id="ARBA00023125"/>
    </source>
</evidence>
<evidence type="ECO:0000313" key="6">
    <source>
        <dbReference type="EMBL" id="KOO06420.1"/>
    </source>
</evidence>
<dbReference type="GO" id="GO:0043565">
    <property type="term" value="F:sequence-specific DNA binding"/>
    <property type="evidence" value="ECO:0007669"/>
    <property type="project" value="InterPro"/>
</dbReference>